<evidence type="ECO:0000256" key="6">
    <source>
        <dbReference type="ARBA" id="ARBA00023170"/>
    </source>
</evidence>
<keyword evidence="6 14" id="KW-0675">Receptor</keyword>
<gene>
    <name evidence="14" type="primary">LOC106171693</name>
</gene>
<dbReference type="InterPro" id="IPR002455">
    <property type="entry name" value="GPCR3_GABA-B"/>
</dbReference>
<evidence type="ECO:0000259" key="12">
    <source>
        <dbReference type="PROSITE" id="PS50259"/>
    </source>
</evidence>
<feature type="transmembrane region" description="Helical" evidence="11">
    <location>
        <begin position="212"/>
        <end position="233"/>
    </location>
</feature>
<evidence type="ECO:0000256" key="5">
    <source>
        <dbReference type="ARBA" id="ARBA00023136"/>
    </source>
</evidence>
<feature type="transmembrane region" description="Helical" evidence="11">
    <location>
        <begin position="49"/>
        <end position="70"/>
    </location>
</feature>
<keyword evidence="5 11" id="KW-0472">Membrane</keyword>
<reference evidence="14" key="1">
    <citation type="submission" date="2025-08" db="UniProtKB">
        <authorList>
            <consortium name="RefSeq"/>
        </authorList>
    </citation>
    <scope>IDENTIFICATION</scope>
    <source>
        <tissue evidence="14">Gonads</tissue>
    </source>
</reference>
<feature type="compositionally biased region" description="Basic residues" evidence="10">
    <location>
        <begin position="513"/>
        <end position="524"/>
    </location>
</feature>
<dbReference type="GO" id="GO:0007214">
    <property type="term" value="P:gamma-aminobutyric acid signaling pathway"/>
    <property type="evidence" value="ECO:0007669"/>
    <property type="project" value="TreeGrafter"/>
</dbReference>
<sequence>MGGDTRAVSLWAFVLGSVLSGLGVIMAVTFLIFNIKFRNMRIVKMSSPNINMLITVAGLFLYTCCVLYGLDHFTVDKPGQATVLCQVRTWIFSLSFTIMFAAMCMKSWRVHKIFKMATVKRLTPPDALEIRYDNVTVMICSSRYFPVWIACIYIYKGLILLYGTYLSWTIRHVTLPAMNDARYIILSTYTVVVCGGAATSLAAILDQWPDAVYLSIIGGVFISTTATLCVVFVPKIILLRRKSQEDMMKVSMSSQMMNSGNQSFEQIEEDMYHLVAENRTLKKSLTEKESTIKELENHVHNAKSKLLKMMDPEGRQDSGLDIDLSTSSLENENEKPGDCKGKEAKESEYASRVNSLYHQSRPTPAVWNMKYSGRGSRRSSVKSVESYANITRLRDSIALDLNVVQNLSSTLRESISNDLSPRRQCTTHYYDNVRTRQDLASAIAGSYDLADDSDTYSYVSNHLGYSSDGSAVGYPRRTNGYIPRLEKSASMESVSTLDNDKYYPSVPSQSSRSTKKKRKKRFGHWKREPRPKVYTVQDAQEPNVVQSNVAVTRNLNKTVVYDTFV</sequence>
<keyword evidence="3 11" id="KW-1133">Transmembrane helix</keyword>
<dbReference type="GO" id="GO:0038039">
    <property type="term" value="C:G protein-coupled receptor heterodimeric complex"/>
    <property type="evidence" value="ECO:0007669"/>
    <property type="project" value="TreeGrafter"/>
</dbReference>
<dbReference type="Proteomes" id="UP000085678">
    <property type="component" value="Unplaced"/>
</dbReference>
<feature type="transmembrane region" description="Helical" evidence="11">
    <location>
        <begin position="90"/>
        <end position="108"/>
    </location>
</feature>
<dbReference type="OMA" id="TYLSWET"/>
<dbReference type="AlphaFoldDB" id="A0A1S3JB16"/>
<organism evidence="13 14">
    <name type="scientific">Lingula anatina</name>
    <name type="common">Brachiopod</name>
    <name type="synonym">Lingula unguis</name>
    <dbReference type="NCBI Taxonomy" id="7574"/>
    <lineage>
        <taxon>Eukaryota</taxon>
        <taxon>Metazoa</taxon>
        <taxon>Spiralia</taxon>
        <taxon>Lophotrochozoa</taxon>
        <taxon>Brachiopoda</taxon>
        <taxon>Linguliformea</taxon>
        <taxon>Lingulata</taxon>
        <taxon>Lingulida</taxon>
        <taxon>Linguloidea</taxon>
        <taxon>Lingulidae</taxon>
        <taxon>Lingula</taxon>
    </lineage>
</organism>
<feature type="region of interest" description="Disordered" evidence="10">
    <location>
        <begin position="317"/>
        <end position="345"/>
    </location>
</feature>
<evidence type="ECO:0000256" key="9">
    <source>
        <dbReference type="SAM" id="Coils"/>
    </source>
</evidence>
<proteinExistence type="predicted"/>
<dbReference type="PROSITE" id="PS50259">
    <property type="entry name" value="G_PROTEIN_RECEP_F3_4"/>
    <property type="match status" value="1"/>
</dbReference>
<dbReference type="PANTHER" id="PTHR10519">
    <property type="entry name" value="GABA-B RECEPTOR"/>
    <property type="match status" value="1"/>
</dbReference>
<evidence type="ECO:0000313" key="14">
    <source>
        <dbReference type="RefSeq" id="XP_013407592.1"/>
    </source>
</evidence>
<keyword evidence="13" id="KW-1185">Reference proteome</keyword>
<dbReference type="InterPro" id="IPR017978">
    <property type="entry name" value="GPCR_3_C"/>
</dbReference>
<evidence type="ECO:0000256" key="8">
    <source>
        <dbReference type="ARBA" id="ARBA00023224"/>
    </source>
</evidence>
<evidence type="ECO:0000256" key="10">
    <source>
        <dbReference type="SAM" id="MobiDB-lite"/>
    </source>
</evidence>
<dbReference type="KEGG" id="lak:106171693"/>
<dbReference type="RefSeq" id="XP_013407592.1">
    <property type="nucleotide sequence ID" value="XM_013552138.1"/>
</dbReference>
<feature type="transmembrane region" description="Helical" evidence="11">
    <location>
        <begin position="183"/>
        <end position="205"/>
    </location>
</feature>
<dbReference type="PRINTS" id="PR01176">
    <property type="entry name" value="GABABRECEPTR"/>
</dbReference>
<accession>A0A1S3JB16</accession>
<keyword evidence="9" id="KW-0175">Coiled coil</keyword>
<dbReference type="PANTHER" id="PTHR10519:SF20">
    <property type="entry name" value="G-PROTEIN COUPLED RECEPTOR 156-RELATED"/>
    <property type="match status" value="1"/>
</dbReference>
<comment type="subcellular location">
    <subcellularLocation>
        <location evidence="1">Membrane</location>
        <topology evidence="1">Multi-pass membrane protein</topology>
    </subcellularLocation>
</comment>
<feature type="domain" description="G-protein coupled receptors family 3 profile" evidence="12">
    <location>
        <begin position="133"/>
        <end position="255"/>
    </location>
</feature>
<evidence type="ECO:0000256" key="2">
    <source>
        <dbReference type="ARBA" id="ARBA00022692"/>
    </source>
</evidence>
<dbReference type="PRINTS" id="PR01177">
    <property type="entry name" value="GABAB1RECPTR"/>
</dbReference>
<feature type="coiled-coil region" evidence="9">
    <location>
        <begin position="278"/>
        <end position="305"/>
    </location>
</feature>
<dbReference type="InParanoid" id="A0A1S3JB16"/>
<dbReference type="Pfam" id="PF00003">
    <property type="entry name" value="7tm_3"/>
    <property type="match status" value="2"/>
</dbReference>
<feature type="compositionally biased region" description="Basic and acidic residues" evidence="10">
    <location>
        <begin position="332"/>
        <end position="345"/>
    </location>
</feature>
<feature type="region of interest" description="Disordered" evidence="10">
    <location>
        <begin position="498"/>
        <end position="530"/>
    </location>
</feature>
<dbReference type="OrthoDB" id="2150267at2759"/>
<evidence type="ECO:0000256" key="1">
    <source>
        <dbReference type="ARBA" id="ARBA00004141"/>
    </source>
</evidence>
<keyword evidence="2 11" id="KW-0812">Transmembrane</keyword>
<feature type="transmembrane region" description="Helical" evidence="11">
    <location>
        <begin position="144"/>
        <end position="163"/>
    </location>
</feature>
<evidence type="ECO:0000256" key="7">
    <source>
        <dbReference type="ARBA" id="ARBA00023180"/>
    </source>
</evidence>
<feature type="transmembrane region" description="Helical" evidence="11">
    <location>
        <begin position="12"/>
        <end position="37"/>
    </location>
</feature>
<evidence type="ECO:0000256" key="3">
    <source>
        <dbReference type="ARBA" id="ARBA00022989"/>
    </source>
</evidence>
<evidence type="ECO:0000256" key="4">
    <source>
        <dbReference type="ARBA" id="ARBA00023040"/>
    </source>
</evidence>
<dbReference type="STRING" id="7574.A0A1S3JB16"/>
<dbReference type="GeneID" id="106171693"/>
<keyword evidence="8" id="KW-0807">Transducer</keyword>
<evidence type="ECO:0000313" key="13">
    <source>
        <dbReference type="Proteomes" id="UP000085678"/>
    </source>
</evidence>
<dbReference type="CDD" id="cd15047">
    <property type="entry name" value="7tmC_GABA-B-like"/>
    <property type="match status" value="1"/>
</dbReference>
<name>A0A1S3JB16_LINAN</name>
<dbReference type="GO" id="GO:0004965">
    <property type="term" value="F:G protein-coupled GABA receptor activity"/>
    <property type="evidence" value="ECO:0007669"/>
    <property type="project" value="InterPro"/>
</dbReference>
<evidence type="ECO:0000256" key="11">
    <source>
        <dbReference type="SAM" id="Phobius"/>
    </source>
</evidence>
<keyword evidence="4" id="KW-0297">G-protein coupled receptor</keyword>
<protein>
    <submittedName>
        <fullName evidence="14">Gamma-aminobutyric acid type B receptor subunit 2</fullName>
    </submittedName>
</protein>
<keyword evidence="7" id="KW-0325">Glycoprotein</keyword>